<reference evidence="2" key="1">
    <citation type="submission" date="2011-12" db="EMBL/GenBank/DDBJ databases">
        <title>Complete sequence of Methanoregula formicicum SMSP.</title>
        <authorList>
            <person name="Lucas S."/>
            <person name="Han J."/>
            <person name="Lapidus A."/>
            <person name="Cheng J.-F."/>
            <person name="Goodwin L."/>
            <person name="Pitluck S."/>
            <person name="Peters L."/>
            <person name="Ovchinnikova G."/>
            <person name="Teshima H."/>
            <person name="Detter J.C."/>
            <person name="Han C."/>
            <person name="Tapia R."/>
            <person name="Land M."/>
            <person name="Hauser L."/>
            <person name="Kyrpides N."/>
            <person name="Ivanova N."/>
            <person name="Pagani I."/>
            <person name="Imachi H."/>
            <person name="Tamaki H."/>
            <person name="Sekiguchi Y."/>
            <person name="Kamagata Y."/>
            <person name="Cadillo-Quiroz H."/>
            <person name="Zinder S."/>
            <person name="Liu W.-T."/>
            <person name="Woyke T."/>
        </authorList>
    </citation>
    <scope>NUCLEOTIDE SEQUENCE [LARGE SCALE GENOMIC DNA]</scope>
    <source>
        <strain evidence="2">DSM 22288 / NBRC 105244 / SMSP</strain>
    </source>
</reference>
<reference evidence="1 2" key="2">
    <citation type="journal article" date="2014" name="Genome Announc.">
        <title>Complete Genome Sequence of Methanoregula formicica SMSPT, a Mesophilic Hydrogenotrophic Methanogen Isolated from a Methanogenic Upflow Anaerobic Sludge Blanket Reactor.</title>
        <authorList>
            <person name="Yamamoto K."/>
            <person name="Tamaki H."/>
            <person name="Cadillo-Quiroz H."/>
            <person name="Imachi H."/>
            <person name="Kyrpides N."/>
            <person name="Woyke T."/>
            <person name="Goodwin L."/>
            <person name="Zinder S.H."/>
            <person name="Kamagata Y."/>
            <person name="Liu W.T."/>
        </authorList>
    </citation>
    <scope>NUCLEOTIDE SEQUENCE [LARGE SCALE GENOMIC DNA]</scope>
    <source>
        <strain evidence="2">DSM 22288 / NBRC 105244 / SMSP</strain>
    </source>
</reference>
<organism evidence="1 2">
    <name type="scientific">Methanoregula formicica (strain DSM 22288 / NBRC 105244 / SMSP)</name>
    <dbReference type="NCBI Taxonomy" id="593750"/>
    <lineage>
        <taxon>Archaea</taxon>
        <taxon>Methanobacteriati</taxon>
        <taxon>Methanobacteriota</taxon>
        <taxon>Stenosarchaea group</taxon>
        <taxon>Methanomicrobia</taxon>
        <taxon>Methanomicrobiales</taxon>
        <taxon>Methanoregulaceae</taxon>
        <taxon>Methanoregula</taxon>
    </lineage>
</organism>
<dbReference type="GeneID" id="14308648"/>
<dbReference type="AlphaFoldDB" id="L0HGH9"/>
<dbReference type="Pfam" id="PF09871">
    <property type="entry name" value="DUF2098"/>
    <property type="match status" value="1"/>
</dbReference>
<dbReference type="InterPro" id="IPR019209">
    <property type="entry name" value="DUF2098"/>
</dbReference>
<dbReference type="KEGG" id="mfo:Metfor_2865"/>
<dbReference type="eggNOG" id="arCOG04846">
    <property type="taxonomic scope" value="Archaea"/>
</dbReference>
<sequence length="97" mass="10649">MLAEEMALGMRVRYPRTGTAGKVLRIEEIRGVTFAELDSTNLLYRVDQLIPATATNKTGTAIREDAKNIIAREREYAAGSEFQDALKNIDQSCEGGG</sequence>
<evidence type="ECO:0000313" key="1">
    <source>
        <dbReference type="EMBL" id="AGB03847.1"/>
    </source>
</evidence>
<name>L0HGH9_METFS</name>
<accession>L0HGH9</accession>
<dbReference type="HOGENOM" id="CLU_159088_0_0_2"/>
<dbReference type="OrthoDB" id="52973at2157"/>
<gene>
    <name evidence="1" type="ordered locus">Metfor_2865</name>
</gene>
<dbReference type="EMBL" id="CP003167">
    <property type="protein sequence ID" value="AGB03847.1"/>
    <property type="molecule type" value="Genomic_DNA"/>
</dbReference>
<dbReference type="InParanoid" id="L0HGH9"/>
<evidence type="ECO:0008006" key="3">
    <source>
        <dbReference type="Google" id="ProtNLM"/>
    </source>
</evidence>
<proteinExistence type="predicted"/>
<dbReference type="Proteomes" id="UP000010824">
    <property type="component" value="Chromosome"/>
</dbReference>
<dbReference type="STRING" id="593750.Metfor_2865"/>
<evidence type="ECO:0000313" key="2">
    <source>
        <dbReference type="Proteomes" id="UP000010824"/>
    </source>
</evidence>
<dbReference type="RefSeq" id="WP_015286809.1">
    <property type="nucleotide sequence ID" value="NC_019943.1"/>
</dbReference>
<protein>
    <recommendedName>
        <fullName evidence="3">DUF2098 domain-containing protein</fullName>
    </recommendedName>
</protein>
<keyword evidence="2" id="KW-1185">Reference proteome</keyword>